<proteinExistence type="predicted"/>
<feature type="domain" description="Major facilitator superfamily (MFS) profile" evidence="6">
    <location>
        <begin position="348"/>
        <end position="755"/>
    </location>
</feature>
<feature type="region of interest" description="Disordered" evidence="4">
    <location>
        <begin position="156"/>
        <end position="222"/>
    </location>
</feature>
<dbReference type="GO" id="GO:0022857">
    <property type="term" value="F:transmembrane transporter activity"/>
    <property type="evidence" value="ECO:0007669"/>
    <property type="project" value="InterPro"/>
</dbReference>
<dbReference type="PANTHER" id="PTHR43271">
    <property type="entry name" value="BLL2771 PROTEIN"/>
    <property type="match status" value="1"/>
</dbReference>
<dbReference type="EMBL" id="CAJNJA010005177">
    <property type="protein sequence ID" value="CAE7184881.1"/>
    <property type="molecule type" value="Genomic_DNA"/>
</dbReference>
<sequence>MSRVRVGQPATLRRNADARCCPEVDVNDWDEYVTFTNFSLASDDLEFSVSIQIPGVLDVASMGWGLDIDDSGTWINVELSVGDWLQYVEMQFSGNYMMRSMTMETDATHLDFGSAQSLTIVRSVDSDGATHRVKWYGESASHGGGHGDKLRLLAEATYPPGSGSAPGPPPGPSPLPFASSLVESGKPSPKLGSGESARAGPGARNAQQSSSATFSRTGGTSGSVGPACLWNRALQKSELEDKLAKDWCEELSDRDDAQPCVAAPASFLSDPCQWFRMDAGPEAWEEISCNFLQVSLKSELQGLDGGLDGGPRFWIAVASQALTLCCFALFLLLAPIPGNPGRQKEGLPLHVLVLLGLTTGMDFFCTDQYQPSMPKISRQFGVDPEAVGSTIQVHLMSCALTMLCAGHWIRKRGMRQMILWCQLFLASGALGCAFAPSFGWFVVGRVLQGISASSSVAVSAMLTASYSDPEELRRASNKVACVALLAHIAGPATGGLIAWAFGNWQVSFLAVFGLTVLNTLANYLLLPDVRVDEEPPKADQPQGDGVLRRQLLVLLGLSLLRGSSYVLMSVNGFIFEGYFLGGIRPAALMMSILVASRAFGMLASTSLGFSPVEALNLFSPLLLLAACYAAVVGALMISDNPLTYMSGLALHQFLAHGPTWAVLAEAQKDPELDDAGLPPHIYAGIMNASACMLSLFGLSAISGGPSAVLYVIAIMSATSQACIRAGSLWAAAKRLAQTAFESTSDSDPKKPPPDD</sequence>
<comment type="caution">
    <text evidence="7">The sequence shown here is derived from an EMBL/GenBank/DDBJ whole genome shotgun (WGS) entry which is preliminary data.</text>
</comment>
<feature type="transmembrane region" description="Helical" evidence="5">
    <location>
        <begin position="449"/>
        <end position="467"/>
    </location>
</feature>
<feature type="transmembrane region" description="Helical" evidence="5">
    <location>
        <begin position="586"/>
        <end position="609"/>
    </location>
</feature>
<evidence type="ECO:0000313" key="7">
    <source>
        <dbReference type="EMBL" id="CAE7184881.1"/>
    </source>
</evidence>
<dbReference type="InterPro" id="IPR020846">
    <property type="entry name" value="MFS_dom"/>
</dbReference>
<evidence type="ECO:0000256" key="4">
    <source>
        <dbReference type="SAM" id="MobiDB-lite"/>
    </source>
</evidence>
<feature type="transmembrane region" description="Helical" evidence="5">
    <location>
        <begin position="479"/>
        <end position="501"/>
    </location>
</feature>
<evidence type="ECO:0000256" key="1">
    <source>
        <dbReference type="ARBA" id="ARBA00004651"/>
    </source>
</evidence>
<keyword evidence="3" id="KW-1003">Cell membrane</keyword>
<organism evidence="7 8">
    <name type="scientific">Symbiodinium necroappetens</name>
    <dbReference type="NCBI Taxonomy" id="1628268"/>
    <lineage>
        <taxon>Eukaryota</taxon>
        <taxon>Sar</taxon>
        <taxon>Alveolata</taxon>
        <taxon>Dinophyceae</taxon>
        <taxon>Suessiales</taxon>
        <taxon>Symbiodiniaceae</taxon>
        <taxon>Symbiodinium</taxon>
    </lineage>
</organism>
<dbReference type="InterPro" id="IPR011701">
    <property type="entry name" value="MFS"/>
</dbReference>
<feature type="transmembrane region" description="Helical" evidence="5">
    <location>
        <begin position="313"/>
        <end position="334"/>
    </location>
</feature>
<dbReference type="OrthoDB" id="3936150at2759"/>
<comment type="subcellular location">
    <subcellularLocation>
        <location evidence="1">Cell membrane</location>
        <topology evidence="1">Multi-pass membrane protein</topology>
    </subcellularLocation>
</comment>
<feature type="transmembrane region" description="Helical" evidence="5">
    <location>
        <begin position="621"/>
        <end position="638"/>
    </location>
</feature>
<protein>
    <submittedName>
        <fullName evidence="7">YdgK protein</fullName>
    </submittedName>
</protein>
<keyword evidence="8" id="KW-1185">Reference proteome</keyword>
<feature type="transmembrane region" description="Helical" evidence="5">
    <location>
        <begin position="507"/>
        <end position="526"/>
    </location>
</feature>
<keyword evidence="5" id="KW-0472">Membrane</keyword>
<accession>A0A812J1N2</accession>
<gene>
    <name evidence="7" type="primary">ydgK</name>
    <name evidence="7" type="ORF">SNEC2469_LOCUS857</name>
</gene>
<feature type="compositionally biased region" description="Polar residues" evidence="4">
    <location>
        <begin position="205"/>
        <end position="218"/>
    </location>
</feature>
<feature type="transmembrane region" description="Helical" evidence="5">
    <location>
        <begin position="417"/>
        <end position="443"/>
    </location>
</feature>
<evidence type="ECO:0000259" key="6">
    <source>
        <dbReference type="PROSITE" id="PS50850"/>
    </source>
</evidence>
<dbReference type="Pfam" id="PF07690">
    <property type="entry name" value="MFS_1"/>
    <property type="match status" value="1"/>
</dbReference>
<reference evidence="7" key="1">
    <citation type="submission" date="2021-02" db="EMBL/GenBank/DDBJ databases">
        <authorList>
            <person name="Dougan E. K."/>
            <person name="Rhodes N."/>
            <person name="Thang M."/>
            <person name="Chan C."/>
        </authorList>
    </citation>
    <scope>NUCLEOTIDE SEQUENCE</scope>
</reference>
<evidence type="ECO:0000313" key="8">
    <source>
        <dbReference type="Proteomes" id="UP000601435"/>
    </source>
</evidence>
<dbReference type="Gene3D" id="1.20.1720.10">
    <property type="entry name" value="Multidrug resistance protein D"/>
    <property type="match status" value="1"/>
</dbReference>
<feature type="compositionally biased region" description="Pro residues" evidence="4">
    <location>
        <begin position="166"/>
        <end position="175"/>
    </location>
</feature>
<dbReference type="AlphaFoldDB" id="A0A812J1N2"/>
<keyword evidence="5" id="KW-0812">Transmembrane</keyword>
<evidence type="ECO:0000256" key="3">
    <source>
        <dbReference type="ARBA" id="ARBA00022475"/>
    </source>
</evidence>
<dbReference type="SUPFAM" id="SSF103473">
    <property type="entry name" value="MFS general substrate transporter"/>
    <property type="match status" value="1"/>
</dbReference>
<dbReference type="GO" id="GO:0005886">
    <property type="term" value="C:plasma membrane"/>
    <property type="evidence" value="ECO:0007669"/>
    <property type="project" value="UniProtKB-SubCell"/>
</dbReference>
<dbReference type="PROSITE" id="PS50850">
    <property type="entry name" value="MFS"/>
    <property type="match status" value="1"/>
</dbReference>
<feature type="transmembrane region" description="Helical" evidence="5">
    <location>
        <begin position="551"/>
        <end position="574"/>
    </location>
</feature>
<evidence type="ECO:0000256" key="5">
    <source>
        <dbReference type="SAM" id="Phobius"/>
    </source>
</evidence>
<keyword evidence="5" id="KW-1133">Transmembrane helix</keyword>
<evidence type="ECO:0000256" key="2">
    <source>
        <dbReference type="ARBA" id="ARBA00022448"/>
    </source>
</evidence>
<dbReference type="Proteomes" id="UP000601435">
    <property type="component" value="Unassembled WGS sequence"/>
</dbReference>
<dbReference type="PANTHER" id="PTHR43271:SF2">
    <property type="entry name" value="BLL2771 PROTEIN"/>
    <property type="match status" value="1"/>
</dbReference>
<dbReference type="InterPro" id="IPR036259">
    <property type="entry name" value="MFS_trans_sf"/>
</dbReference>
<name>A0A812J1N2_9DINO</name>
<keyword evidence="2" id="KW-0813">Transport</keyword>